<dbReference type="Proteomes" id="UP000308744">
    <property type="component" value="Unassembled WGS sequence"/>
</dbReference>
<proteinExistence type="predicted"/>
<accession>A0A4U2Z4U4</accession>
<keyword evidence="1" id="KW-1133">Transmembrane helix</keyword>
<sequence>MTKNMYVLKMVLLLVFPVFTFIYLNNRFGMIPAAIGGLVLLIVLGFLLFPRKIKKESFKNR</sequence>
<protein>
    <submittedName>
        <fullName evidence="2">Uncharacterized protein</fullName>
    </submittedName>
</protein>
<dbReference type="AlphaFoldDB" id="A0A4U2Z4U4"/>
<evidence type="ECO:0000313" key="3">
    <source>
        <dbReference type="Proteomes" id="UP000308744"/>
    </source>
</evidence>
<dbReference type="EMBL" id="SZPU01000043">
    <property type="protein sequence ID" value="TKI67811.1"/>
    <property type="molecule type" value="Genomic_DNA"/>
</dbReference>
<comment type="caution">
    <text evidence="2">The sequence shown here is derived from an EMBL/GenBank/DDBJ whole genome shotgun (WGS) entry which is preliminary data.</text>
</comment>
<keyword evidence="1" id="KW-0472">Membrane</keyword>
<organism evidence="2 3">
    <name type="scientific">Lysinibacillus mangiferihumi</name>
    <dbReference type="NCBI Taxonomy" id="1130819"/>
    <lineage>
        <taxon>Bacteria</taxon>
        <taxon>Bacillati</taxon>
        <taxon>Bacillota</taxon>
        <taxon>Bacilli</taxon>
        <taxon>Bacillales</taxon>
        <taxon>Bacillaceae</taxon>
        <taxon>Lysinibacillus</taxon>
    </lineage>
</organism>
<feature type="transmembrane region" description="Helical" evidence="1">
    <location>
        <begin position="30"/>
        <end position="49"/>
    </location>
</feature>
<keyword evidence="1" id="KW-0812">Transmembrane</keyword>
<keyword evidence="3" id="KW-1185">Reference proteome</keyword>
<name>A0A4U2Z4U4_9BACI</name>
<feature type="transmembrane region" description="Helical" evidence="1">
    <location>
        <begin position="7"/>
        <end position="24"/>
    </location>
</feature>
<evidence type="ECO:0000313" key="2">
    <source>
        <dbReference type="EMBL" id="TKI67811.1"/>
    </source>
</evidence>
<reference evidence="2 3" key="1">
    <citation type="submission" date="2019-04" db="EMBL/GenBank/DDBJ databases">
        <title>Lysinibacillus genome sequencing.</title>
        <authorList>
            <person name="Dunlap C."/>
        </authorList>
    </citation>
    <scope>NUCLEOTIDE SEQUENCE [LARGE SCALE GENOMIC DNA]</scope>
    <source>
        <strain evidence="2 3">CCTCC AB 2010389</strain>
    </source>
</reference>
<gene>
    <name evidence="2" type="ORF">FC756_12235</name>
</gene>
<evidence type="ECO:0000256" key="1">
    <source>
        <dbReference type="SAM" id="Phobius"/>
    </source>
</evidence>
<dbReference type="RefSeq" id="WP_107897608.1">
    <property type="nucleotide sequence ID" value="NZ_PYWM01000047.1"/>
</dbReference>